<dbReference type="CDD" id="cd00614">
    <property type="entry name" value="CGS_like"/>
    <property type="match status" value="1"/>
</dbReference>
<gene>
    <name evidence="5" type="ORF">J2Z37_004067</name>
</gene>
<reference evidence="5 6" key="1">
    <citation type="submission" date="2021-03" db="EMBL/GenBank/DDBJ databases">
        <title>Genomic Encyclopedia of Type Strains, Phase IV (KMG-IV): sequencing the most valuable type-strain genomes for metagenomic binning, comparative biology and taxonomic classification.</title>
        <authorList>
            <person name="Goeker M."/>
        </authorList>
    </citation>
    <scope>NUCLEOTIDE SEQUENCE [LARGE SCALE GENOMIC DNA]</scope>
    <source>
        <strain evidence="5 6">DSM 24738</strain>
    </source>
</reference>
<evidence type="ECO:0000313" key="5">
    <source>
        <dbReference type="EMBL" id="MBP1934050.1"/>
    </source>
</evidence>
<dbReference type="PROSITE" id="PS00868">
    <property type="entry name" value="CYS_MET_METAB_PP"/>
    <property type="match status" value="1"/>
</dbReference>
<dbReference type="InterPro" id="IPR015421">
    <property type="entry name" value="PyrdxlP-dep_Trfase_major"/>
</dbReference>
<dbReference type="Proteomes" id="UP001519343">
    <property type="component" value="Unassembled WGS sequence"/>
</dbReference>
<dbReference type="Gene3D" id="3.90.1150.10">
    <property type="entry name" value="Aspartate Aminotransferase, domain 1"/>
    <property type="match status" value="1"/>
</dbReference>
<comment type="caution">
    <text evidence="5">The sequence shown here is derived from an EMBL/GenBank/DDBJ whole genome shotgun (WGS) entry which is preliminary data.</text>
</comment>
<dbReference type="EMBL" id="JAGGKT010000016">
    <property type="protein sequence ID" value="MBP1934050.1"/>
    <property type="molecule type" value="Genomic_DNA"/>
</dbReference>
<dbReference type="RefSeq" id="WP_209812061.1">
    <property type="nucleotide sequence ID" value="NZ_JAGGKT010000016.1"/>
</dbReference>
<evidence type="ECO:0000256" key="2">
    <source>
        <dbReference type="ARBA" id="ARBA00009077"/>
    </source>
</evidence>
<dbReference type="InterPro" id="IPR015424">
    <property type="entry name" value="PyrdxlP-dep_Trfase"/>
</dbReference>
<evidence type="ECO:0000256" key="1">
    <source>
        <dbReference type="ARBA" id="ARBA00001933"/>
    </source>
</evidence>
<evidence type="ECO:0000256" key="3">
    <source>
        <dbReference type="ARBA" id="ARBA00022898"/>
    </source>
</evidence>
<protein>
    <submittedName>
        <fullName evidence="5">Cystathionine beta-lyase/cystathionine gamma-synthase</fullName>
    </submittedName>
</protein>
<organism evidence="5 6">
    <name type="scientific">Ammoniphilus resinae</name>
    <dbReference type="NCBI Taxonomy" id="861532"/>
    <lineage>
        <taxon>Bacteria</taxon>
        <taxon>Bacillati</taxon>
        <taxon>Bacillota</taxon>
        <taxon>Bacilli</taxon>
        <taxon>Bacillales</taxon>
        <taxon>Paenibacillaceae</taxon>
        <taxon>Aneurinibacillus group</taxon>
        <taxon>Ammoniphilus</taxon>
    </lineage>
</organism>
<comment type="similarity">
    <text evidence="2 4">Belongs to the trans-sulfuration enzymes family.</text>
</comment>
<dbReference type="InterPro" id="IPR000277">
    <property type="entry name" value="Cys/Met-Metab_PyrdxlP-dep_enz"/>
</dbReference>
<dbReference type="Pfam" id="PF01053">
    <property type="entry name" value="Cys_Met_Meta_PP"/>
    <property type="match status" value="1"/>
</dbReference>
<dbReference type="PANTHER" id="PTHR11808">
    <property type="entry name" value="TRANS-SULFURATION ENZYME FAMILY MEMBER"/>
    <property type="match status" value="1"/>
</dbReference>
<evidence type="ECO:0000313" key="6">
    <source>
        <dbReference type="Proteomes" id="UP001519343"/>
    </source>
</evidence>
<dbReference type="SUPFAM" id="SSF53383">
    <property type="entry name" value="PLP-dependent transferases"/>
    <property type="match status" value="1"/>
</dbReference>
<dbReference type="PANTHER" id="PTHR11808:SF80">
    <property type="entry name" value="CYSTATHIONINE GAMMA-LYASE"/>
    <property type="match status" value="1"/>
</dbReference>
<keyword evidence="6" id="KW-1185">Reference proteome</keyword>
<keyword evidence="3 4" id="KW-0663">Pyridoxal phosphate</keyword>
<comment type="cofactor">
    <cofactor evidence="1 4">
        <name>pyridoxal 5'-phosphate</name>
        <dbReference type="ChEBI" id="CHEBI:597326"/>
    </cofactor>
</comment>
<dbReference type="Gene3D" id="3.40.640.10">
    <property type="entry name" value="Type I PLP-dependent aspartate aminotransferase-like (Major domain)"/>
    <property type="match status" value="1"/>
</dbReference>
<dbReference type="InterPro" id="IPR015422">
    <property type="entry name" value="PyrdxlP-dep_Trfase_small"/>
</dbReference>
<proteinExistence type="inferred from homology"/>
<accession>A0ABS4GUW3</accession>
<dbReference type="PIRSF" id="PIRSF001434">
    <property type="entry name" value="CGS"/>
    <property type="match status" value="1"/>
</dbReference>
<evidence type="ECO:0000256" key="4">
    <source>
        <dbReference type="RuleBase" id="RU362118"/>
    </source>
</evidence>
<name>A0ABS4GUW3_9BACL</name>
<dbReference type="InterPro" id="IPR054542">
    <property type="entry name" value="Cys_met_metab_PP"/>
</dbReference>
<sequence length="392" mass="42923">MKKKGFSSRSVHGGKDIHLSNRPEAMPIYQTSVFTFDDLSHMESYFEPSSDSYLYSRDKNPNPSALEQVYADLEGGEAAVVTSSGMAGICAGILSCVQAGDHVLCSSEIYGVTGALLEKELNRLGVEYSFASFHDLSSVESAIQPNTKAFVTEVVANPLLTVMDIGALADLAHAHQCQLIVDSTFTSPYVIRPLEFGADIVVHSATKYLNGHNDVTAGVVISDQGKINRTREIIVRMGCNLGPFEAWLALRGIKTFALRMKQHCENGMKIAQFLAQHPKIEKVYYPGLPTHPTFAVAEKLLDGRYGGMVSFKVVDDKEKINRFIRTLESINLAPSLAGVASTLSHPMMTSHRAWSPEKQQTWGITMGLLRLSVGIEDAEDIIADLEQALEQL</sequence>